<dbReference type="Proteomes" id="UP000004810">
    <property type="component" value="Unassembled WGS sequence"/>
</dbReference>
<dbReference type="InterPro" id="IPR018838">
    <property type="entry name" value="ZGRF1-like_N"/>
</dbReference>
<evidence type="ECO:0000313" key="3">
    <source>
        <dbReference type="Proteomes" id="UP000004810"/>
    </source>
</evidence>
<evidence type="ECO:0000259" key="1">
    <source>
        <dbReference type="Pfam" id="PF10382"/>
    </source>
</evidence>
<comment type="caution">
    <text evidence="2">The sequence shown here is derived from an EMBL/GenBank/DDBJ whole genome shotgun (WGS) entry which is preliminary data.</text>
</comment>
<feature type="non-terminal residue" evidence="2">
    <location>
        <position position="1"/>
    </location>
</feature>
<accession>J9AJU6</accession>
<dbReference type="Pfam" id="PF10382">
    <property type="entry name" value="ZGRF1-like_N"/>
    <property type="match status" value="1"/>
</dbReference>
<organism evidence="2 3">
    <name type="scientific">Wuchereria bancrofti</name>
    <dbReference type="NCBI Taxonomy" id="6293"/>
    <lineage>
        <taxon>Eukaryota</taxon>
        <taxon>Metazoa</taxon>
        <taxon>Ecdysozoa</taxon>
        <taxon>Nematoda</taxon>
        <taxon>Chromadorea</taxon>
        <taxon>Rhabditida</taxon>
        <taxon>Spirurina</taxon>
        <taxon>Spiruromorpha</taxon>
        <taxon>Filarioidea</taxon>
        <taxon>Onchocercidae</taxon>
        <taxon>Wuchereria</taxon>
    </lineage>
</organism>
<name>J9AJU6_WUCBA</name>
<dbReference type="AlphaFoldDB" id="J9AJU6"/>
<reference evidence="3" key="1">
    <citation type="submission" date="2012-08" db="EMBL/GenBank/DDBJ databases">
        <title>The Genome Sequence of Wuchereria bancrofti.</title>
        <authorList>
            <person name="Nutman T.B."/>
            <person name="Fink D.L."/>
            <person name="Russ C."/>
            <person name="Young S."/>
            <person name="Zeng Q."/>
            <person name="Koehrsen M."/>
            <person name="Alvarado L."/>
            <person name="Berlin A."/>
            <person name="Chapman S.B."/>
            <person name="Chen Z."/>
            <person name="Freedman E."/>
            <person name="Gellesch M."/>
            <person name="Goldberg J."/>
            <person name="Griggs A."/>
            <person name="Gujja S."/>
            <person name="Heilman E.R."/>
            <person name="Heiman D."/>
            <person name="Hepburn T."/>
            <person name="Howarth C."/>
            <person name="Jen D."/>
            <person name="Larson L."/>
            <person name="Lewis B."/>
            <person name="Mehta T."/>
            <person name="Park D."/>
            <person name="Pearson M."/>
            <person name="Roberts A."/>
            <person name="Saif S."/>
            <person name="Shea T."/>
            <person name="Shenoy N."/>
            <person name="Sisk P."/>
            <person name="Stolte C."/>
            <person name="Sykes S."/>
            <person name="Walk T."/>
            <person name="White J."/>
            <person name="Yandava C."/>
            <person name="Haas B."/>
            <person name="Henn M.R."/>
            <person name="Nusbaum C."/>
            <person name="Birren B."/>
        </authorList>
    </citation>
    <scope>NUCLEOTIDE SEQUENCE [LARGE SCALE GENOMIC DNA]</scope>
    <source>
        <strain evidence="3">NA</strain>
    </source>
</reference>
<proteinExistence type="predicted"/>
<gene>
    <name evidence="2" type="ORF">WUBG_14624</name>
</gene>
<evidence type="ECO:0000313" key="2">
    <source>
        <dbReference type="EMBL" id="EJW74470.1"/>
    </source>
</evidence>
<dbReference type="EMBL" id="ADBV01012174">
    <property type="protein sequence ID" value="EJW74470.1"/>
    <property type="molecule type" value="Genomic_DNA"/>
</dbReference>
<sequence>EEIHCCYEVLYGKMSSRRHKRWQGDGLLYCRKHSVILLTEDGEEVARTSGYSLKQLRELKAGSQLKVSNYEVEVQNERNPQKL</sequence>
<protein>
    <recommendedName>
        <fullName evidence="1">5'-3' DNA helicase ZGRF1-like N-terminal domain-containing protein</fullName>
    </recommendedName>
</protein>
<feature type="domain" description="5'-3' DNA helicase ZGRF1-like N-terminal" evidence="1">
    <location>
        <begin position="7"/>
        <end position="78"/>
    </location>
</feature>
<feature type="non-terminal residue" evidence="2">
    <location>
        <position position="83"/>
    </location>
</feature>